<keyword evidence="2" id="KW-1185">Reference proteome</keyword>
<sequence length="94" mass="10369">MKLPVIGTKPYIHYAGKKVQVDVVAHCGEYAVVTITLPSGVFTSAVKKAEDFEIVANEPEQDTCPPGQHNYVQIHEAHENRAFCTRCGKKVSLE</sequence>
<reference evidence="1 2" key="1">
    <citation type="journal article" date="2013" name="BMC Genomics">
        <title>Genomic characterization provides new insight into Salmonella phage diversity.</title>
        <authorList>
            <person name="Moreno Switt A.I."/>
            <person name="Orsi R.H."/>
            <person name="den Bakker H.C."/>
            <person name="Vongkamjan K."/>
            <person name="Altier C."/>
            <person name="Wiedmann M."/>
        </authorList>
    </citation>
    <scope>NUCLEOTIDE SEQUENCE [LARGE SCALE GENOMIC DNA]</scope>
</reference>
<accession>S4TRT7</accession>
<dbReference type="KEGG" id="vg:16254590"/>
<organism evidence="1 2">
    <name type="scientific">Salmonella phage FSL SP-076</name>
    <dbReference type="NCBI Taxonomy" id="1173762"/>
    <lineage>
        <taxon>Viruses</taxon>
        <taxon>Duplodnaviria</taxon>
        <taxon>Heunggongvirae</taxon>
        <taxon>Uroviricota</taxon>
        <taxon>Caudoviricetes</taxon>
        <taxon>Schitoviridae</taxon>
        <taxon>Humphriesvirinae</taxon>
        <taxon>Ithacavirus</taxon>
        <taxon>Ithacavirus SP076</taxon>
    </lineage>
</organism>
<dbReference type="EMBL" id="KC139520">
    <property type="protein sequence ID" value="AGF88398.1"/>
    <property type="molecule type" value="Genomic_DNA"/>
</dbReference>
<evidence type="ECO:0000313" key="2">
    <source>
        <dbReference type="Proteomes" id="UP000014996"/>
    </source>
</evidence>
<gene>
    <name evidence="1" type="ORF">SP076_00335</name>
</gene>
<proteinExistence type="predicted"/>
<name>S4TRT7_9CAUD</name>
<dbReference type="RefSeq" id="YP_008240216.1">
    <property type="nucleotide sequence ID" value="NC_021782.1"/>
</dbReference>
<protein>
    <submittedName>
        <fullName evidence="1">Uncharacterized protein</fullName>
    </submittedName>
</protein>
<dbReference type="Proteomes" id="UP000014996">
    <property type="component" value="Segment"/>
</dbReference>
<evidence type="ECO:0000313" key="1">
    <source>
        <dbReference type="EMBL" id="AGF88398.1"/>
    </source>
</evidence>
<dbReference type="GeneID" id="16254590"/>